<dbReference type="EMBL" id="UFQT01000005">
    <property type="protein sequence ID" value="SSX17321.1"/>
    <property type="molecule type" value="Genomic_DNA"/>
</dbReference>
<dbReference type="SMART" id="SM00892">
    <property type="entry name" value="Endonuclease_NS"/>
    <property type="match status" value="1"/>
</dbReference>
<protein>
    <submittedName>
        <fullName evidence="8">CSON012545 protein</fullName>
    </submittedName>
</protein>
<proteinExistence type="inferred from homology"/>
<dbReference type="GO" id="GO:0005743">
    <property type="term" value="C:mitochondrial inner membrane"/>
    <property type="evidence" value="ECO:0007669"/>
    <property type="project" value="TreeGrafter"/>
</dbReference>
<dbReference type="VEuPathDB" id="VectorBase:CSON012545"/>
<dbReference type="GO" id="GO:0000014">
    <property type="term" value="F:single-stranded DNA endodeoxyribonuclease activity"/>
    <property type="evidence" value="ECO:0007669"/>
    <property type="project" value="TreeGrafter"/>
</dbReference>
<dbReference type="FunFam" id="3.40.570.10:FF:000007">
    <property type="entry name" value="Alkaline nuclease"/>
    <property type="match status" value="1"/>
</dbReference>
<reference evidence="8" key="1">
    <citation type="submission" date="2018-07" db="EMBL/GenBank/DDBJ databases">
        <authorList>
            <person name="Quirk P.G."/>
            <person name="Krulwich T.A."/>
        </authorList>
    </citation>
    <scope>NUCLEOTIDE SEQUENCE</scope>
</reference>
<comment type="similarity">
    <text evidence="1">Belongs to the DNA/RNA non-specific endonuclease family.</text>
</comment>
<dbReference type="Pfam" id="PF01223">
    <property type="entry name" value="Endonuclease_NS"/>
    <property type="match status" value="1"/>
</dbReference>
<gene>
    <name evidence="8" type="primary">CSON012545</name>
</gene>
<dbReference type="Gene3D" id="3.40.570.10">
    <property type="entry name" value="Extracellular Endonuclease, subunit A"/>
    <property type="match status" value="1"/>
</dbReference>
<dbReference type="AlphaFoldDB" id="A0A336LKP8"/>
<dbReference type="GO" id="GO:0005634">
    <property type="term" value="C:nucleus"/>
    <property type="evidence" value="ECO:0007669"/>
    <property type="project" value="TreeGrafter"/>
</dbReference>
<dbReference type="GO" id="GO:0003676">
    <property type="term" value="F:nucleic acid binding"/>
    <property type="evidence" value="ECO:0007669"/>
    <property type="project" value="InterPro"/>
</dbReference>
<keyword evidence="3" id="KW-0378">Hydrolase</keyword>
<evidence type="ECO:0000259" key="7">
    <source>
        <dbReference type="SMART" id="SM00892"/>
    </source>
</evidence>
<dbReference type="SUPFAM" id="SSF54060">
    <property type="entry name" value="His-Me finger endonucleases"/>
    <property type="match status" value="1"/>
</dbReference>
<dbReference type="CDD" id="cd00091">
    <property type="entry name" value="NUC"/>
    <property type="match status" value="1"/>
</dbReference>
<evidence type="ECO:0000256" key="1">
    <source>
        <dbReference type="ARBA" id="ARBA00010052"/>
    </source>
</evidence>
<dbReference type="InterPro" id="IPR001604">
    <property type="entry name" value="Endo_G_ENPP1-like_dom"/>
</dbReference>
<feature type="domain" description="DNA/RNA non-specific endonuclease/pyrophosphatase/phosphodiesterase" evidence="7">
    <location>
        <begin position="159"/>
        <end position="404"/>
    </location>
</feature>
<accession>A0A336LKP8</accession>
<sequence length="421" mass="48291">MLRTIQSLSVVLLLISVTNARVALKLNENEILSEIIRLNDTKADGCQIDINKDLNEPQPLVIVPGTDRFLLPDDERGIIFLEKGAQIELYCSKSFHGMTNVQFRNITCENGNFVENGQLFQYRDFNCTEYPFHVAVRTGKKCFNDASVLDVGFEVGYRFLKVYEICFDEVLETTHYVTHEFTPPYKTHQAGFPRPGWLNTGYYNGKRVDTLYTRASQREVVTKILNSTTQVDKYIPETSDFYLARGHISAKSDFIFGSQHRATFWLMNAAPQWQVFNNGNWIAVEIAIKNFVADRNIEVDAYTGTHGVTTLWDEQNKPHEIYLAFDENNNGLIPVPKIYYKILVERKTKFGIVLIGVNNPYLDLKEIESDYVLCKDVSDQINWVSWDKKNITLGYSYACDVNEFMAVIKHIPDLIVKGLLV</sequence>
<dbReference type="GO" id="GO:0004521">
    <property type="term" value="F:RNA endonuclease activity"/>
    <property type="evidence" value="ECO:0007669"/>
    <property type="project" value="TreeGrafter"/>
</dbReference>
<feature type="binding site" evidence="5">
    <location>
        <position position="277"/>
    </location>
    <ligand>
        <name>Mg(2+)</name>
        <dbReference type="ChEBI" id="CHEBI:18420"/>
        <note>catalytic</note>
    </ligand>
</feature>
<dbReference type="PANTHER" id="PTHR13966:SF19">
    <property type="entry name" value="NUCLEASE EXOG, MITOCHONDRIAL"/>
    <property type="match status" value="1"/>
</dbReference>
<evidence type="ECO:0000256" key="6">
    <source>
        <dbReference type="SAM" id="SignalP"/>
    </source>
</evidence>
<feature type="chain" id="PRO_5016268507" evidence="6">
    <location>
        <begin position="21"/>
        <end position="421"/>
    </location>
</feature>
<feature type="active site" description="Proton acceptor" evidence="4">
    <location>
        <position position="247"/>
    </location>
</feature>
<dbReference type="GO" id="GO:0046872">
    <property type="term" value="F:metal ion binding"/>
    <property type="evidence" value="ECO:0007669"/>
    <property type="project" value="UniProtKB-KW"/>
</dbReference>
<evidence type="ECO:0000256" key="2">
    <source>
        <dbReference type="ARBA" id="ARBA00022722"/>
    </source>
</evidence>
<name>A0A336LKP8_CULSO</name>
<organism evidence="8">
    <name type="scientific">Culicoides sonorensis</name>
    <name type="common">Biting midge</name>
    <dbReference type="NCBI Taxonomy" id="179676"/>
    <lineage>
        <taxon>Eukaryota</taxon>
        <taxon>Metazoa</taxon>
        <taxon>Ecdysozoa</taxon>
        <taxon>Arthropoda</taxon>
        <taxon>Hexapoda</taxon>
        <taxon>Insecta</taxon>
        <taxon>Pterygota</taxon>
        <taxon>Neoptera</taxon>
        <taxon>Endopterygota</taxon>
        <taxon>Diptera</taxon>
        <taxon>Nematocera</taxon>
        <taxon>Chironomoidea</taxon>
        <taxon>Ceratopogonidae</taxon>
        <taxon>Ceratopogoninae</taxon>
        <taxon>Culicoides</taxon>
        <taxon>Monoculicoides</taxon>
    </lineage>
</organism>
<feature type="signal peptide" evidence="6">
    <location>
        <begin position="1"/>
        <end position="20"/>
    </location>
</feature>
<evidence type="ECO:0000313" key="8">
    <source>
        <dbReference type="EMBL" id="SSX17321.1"/>
    </source>
</evidence>
<evidence type="ECO:0000256" key="3">
    <source>
        <dbReference type="ARBA" id="ARBA00022759"/>
    </source>
</evidence>
<dbReference type="OMA" id="KCSSWPA"/>
<keyword evidence="3" id="KW-0255">Endonuclease</keyword>
<evidence type="ECO:0000256" key="4">
    <source>
        <dbReference type="PIRSR" id="PIRSR640255-1"/>
    </source>
</evidence>
<dbReference type="InterPro" id="IPR040255">
    <property type="entry name" value="Non-specific_endonuclease"/>
</dbReference>
<dbReference type="GO" id="GO:0006309">
    <property type="term" value="P:apoptotic DNA fragmentation"/>
    <property type="evidence" value="ECO:0007669"/>
    <property type="project" value="TreeGrafter"/>
</dbReference>
<keyword evidence="6" id="KW-0732">Signal</keyword>
<keyword evidence="2" id="KW-0540">Nuclease</keyword>
<dbReference type="InterPro" id="IPR044925">
    <property type="entry name" value="His-Me_finger_sf"/>
</dbReference>
<evidence type="ECO:0000256" key="5">
    <source>
        <dbReference type="PIRSR" id="PIRSR640255-2"/>
    </source>
</evidence>
<dbReference type="InterPro" id="IPR044929">
    <property type="entry name" value="DNA/RNA_non-sp_Endonuclease_sf"/>
</dbReference>
<dbReference type="PANTHER" id="PTHR13966">
    <property type="entry name" value="ENDONUCLEASE RELATED"/>
    <property type="match status" value="1"/>
</dbReference>
<keyword evidence="5" id="KW-0479">Metal-binding</keyword>